<accession>A0ACD4R8V5</accession>
<evidence type="ECO:0000313" key="2">
    <source>
        <dbReference type="Proteomes" id="UP001226091"/>
    </source>
</evidence>
<dbReference type="Proteomes" id="UP001226091">
    <property type="component" value="Chromosome"/>
</dbReference>
<keyword evidence="2" id="KW-1185">Reference proteome</keyword>
<protein>
    <submittedName>
        <fullName evidence="1">GntR family transcriptional regulator YhfZ</fullName>
    </submittedName>
</protein>
<sequence length="308" mass="34908">MEIFESLLSKKGLILQKIAEDLLFIELNERIPKVGDFSERFNVGRGTVQTALKYLEQTGSISLEPKGHMGTFLRKKNIPSLFKYCGAERMTGVMPLPYSKKYEGLASGLTSQFEENQLNLSIAFMRGAKLRIDEVSKGRYDFALVSKFSAAEALKQDPDLSIALAFGSHTYVSKHAVFFSEKGNLEIKNGMKVGIDHNSTDQKILVKAETNEKKVEFVELNYMHLLQHLRAKTIDATIWNIDEIDSGLYNTIPLSSEIAKKEELNIGEAVCVIRKENKKAEYILQHLDLHEIKRIQTLVEKGDYIPKY</sequence>
<reference evidence="2" key="1">
    <citation type="journal article" date="2025" name="Aquaculture">
        <title>Assessment of the bioflocculant production and safety properties of Metabacillus hrfriensis sp. nov. based on phenotypic and whole-genome sequencing analysis.</title>
        <authorList>
            <person name="Zhang R."/>
            <person name="Zhao Z."/>
            <person name="Luo L."/>
            <person name="Wang S."/>
            <person name="Guo K."/>
            <person name="Xu W."/>
        </authorList>
    </citation>
    <scope>NUCLEOTIDE SEQUENCE [LARGE SCALE GENOMIC DNA]</scope>
    <source>
        <strain evidence="2">CT-WN-B3</strain>
    </source>
</reference>
<name>A0ACD4R8V5_9BACI</name>
<dbReference type="EMBL" id="CP126116">
    <property type="protein sequence ID" value="WHZ56854.1"/>
    <property type="molecule type" value="Genomic_DNA"/>
</dbReference>
<proteinExistence type="predicted"/>
<gene>
    <name evidence="1" type="primary">yhfZ</name>
    <name evidence="1" type="ORF">QLQ22_19505</name>
</gene>
<evidence type="ECO:0000313" key="1">
    <source>
        <dbReference type="EMBL" id="WHZ56854.1"/>
    </source>
</evidence>
<organism evidence="1 2">
    <name type="scientific">Metabacillus hrfriensis</name>
    <dbReference type="NCBI Taxonomy" id="3048891"/>
    <lineage>
        <taxon>Bacteria</taxon>
        <taxon>Bacillati</taxon>
        <taxon>Bacillota</taxon>
        <taxon>Bacilli</taxon>
        <taxon>Bacillales</taxon>
        <taxon>Bacillaceae</taxon>
        <taxon>Metabacillus</taxon>
    </lineage>
</organism>